<accession>A0A8S9YGC3</accession>
<protein>
    <submittedName>
        <fullName evidence="1">Uncharacterized protein</fullName>
    </submittedName>
</protein>
<reference evidence="1" key="1">
    <citation type="submission" date="2019-07" db="EMBL/GenBank/DDBJ databases">
        <title>Annotation for the trematode Paragonimus miyazaki's.</title>
        <authorList>
            <person name="Choi Y.-J."/>
        </authorList>
    </citation>
    <scope>NUCLEOTIDE SEQUENCE</scope>
    <source>
        <strain evidence="1">Japan</strain>
    </source>
</reference>
<organism evidence="1 2">
    <name type="scientific">Paragonimus skrjabini miyazakii</name>
    <dbReference type="NCBI Taxonomy" id="59628"/>
    <lineage>
        <taxon>Eukaryota</taxon>
        <taxon>Metazoa</taxon>
        <taxon>Spiralia</taxon>
        <taxon>Lophotrochozoa</taxon>
        <taxon>Platyhelminthes</taxon>
        <taxon>Trematoda</taxon>
        <taxon>Digenea</taxon>
        <taxon>Plagiorchiida</taxon>
        <taxon>Troglotremata</taxon>
        <taxon>Troglotrematidae</taxon>
        <taxon>Paragonimus</taxon>
    </lineage>
</organism>
<keyword evidence="2" id="KW-1185">Reference proteome</keyword>
<gene>
    <name evidence="1" type="ORF">EG68_10272</name>
</gene>
<evidence type="ECO:0000313" key="2">
    <source>
        <dbReference type="Proteomes" id="UP000822476"/>
    </source>
</evidence>
<dbReference type="EMBL" id="JTDE01021007">
    <property type="protein sequence ID" value="KAF7233527.1"/>
    <property type="molecule type" value="Genomic_DNA"/>
</dbReference>
<dbReference type="Proteomes" id="UP000822476">
    <property type="component" value="Unassembled WGS sequence"/>
</dbReference>
<proteinExistence type="predicted"/>
<comment type="caution">
    <text evidence="1">The sequence shown here is derived from an EMBL/GenBank/DDBJ whole genome shotgun (WGS) entry which is preliminary data.</text>
</comment>
<evidence type="ECO:0000313" key="1">
    <source>
        <dbReference type="EMBL" id="KAF7233527.1"/>
    </source>
</evidence>
<dbReference type="AlphaFoldDB" id="A0A8S9YGC3"/>
<sequence length="67" mass="7421">MFTKVGVYAFTAPTRTACCETNDLARLGAISSPTAVWNLRILFMRETREQLSDGRPPSLVTTVIMLT</sequence>
<name>A0A8S9YGC3_9TREM</name>